<feature type="site" description="Interaction with tRNA" evidence="9">
    <location>
        <position position="358"/>
    </location>
</feature>
<keyword evidence="3 9" id="KW-0819">tRNA processing</keyword>
<organism evidence="12 13">
    <name type="scientific">Candidatus Xenohaliotis californiensis</name>
    <dbReference type="NCBI Taxonomy" id="84677"/>
    <lineage>
        <taxon>Bacteria</taxon>
        <taxon>Pseudomonadati</taxon>
        <taxon>Pseudomonadota</taxon>
        <taxon>Alphaproteobacteria</taxon>
        <taxon>Rickettsiales</taxon>
        <taxon>Anaplasmataceae</taxon>
        <taxon>Candidatus Xenohaliotis</taxon>
    </lineage>
</organism>
<evidence type="ECO:0000256" key="8">
    <source>
        <dbReference type="ARBA" id="ARBA00051542"/>
    </source>
</evidence>
<dbReference type="NCBIfam" id="NF001138">
    <property type="entry name" value="PRK00143.1"/>
    <property type="match status" value="1"/>
</dbReference>
<feature type="binding site" evidence="9">
    <location>
        <position position="51"/>
    </location>
    <ligand>
        <name>ATP</name>
        <dbReference type="ChEBI" id="CHEBI:30616"/>
    </ligand>
</feature>
<dbReference type="NCBIfam" id="TIGR00420">
    <property type="entry name" value="trmU"/>
    <property type="match status" value="1"/>
</dbReference>
<evidence type="ECO:0000256" key="2">
    <source>
        <dbReference type="ARBA" id="ARBA00022679"/>
    </source>
</evidence>
<evidence type="ECO:0000256" key="9">
    <source>
        <dbReference type="HAMAP-Rule" id="MF_00144"/>
    </source>
</evidence>
<feature type="domain" description="tRNA-specific 2-thiouridylase MnmA-like C-terminal" evidence="10">
    <location>
        <begin position="300"/>
        <end position="374"/>
    </location>
</feature>
<keyword evidence="1 9" id="KW-0820">tRNA-binding</keyword>
<dbReference type="InterPro" id="IPR014729">
    <property type="entry name" value="Rossmann-like_a/b/a_fold"/>
</dbReference>
<sequence length="380" mass="41661">MDLTNYQSLNNFSKRLSRGSKIMVAMSGGVDSSTVAAILKDYGYNVVGATLLLYPDNETSKSSNGKSCCATADIIDAKKVAQQIGISHYTIDCVSLFQEKVINYFVNSYINGLTPIPCSKCNELVKFGYLLDFAKNSGCDALVTGHYVEKKFKNGINELHTGIDNKKDQSYFVFSLTQDQLNFVEFPLGGLSKNETRSLAASYGLSVSKKKESQDICFVTNGYVNFISRESGDKICKRGEIVNTSGDFLGFHNGIINYTIGQRKGIGLSIGTDPLYVIHIDALNNRIIVGHKDELKGSLFYIENINWINNDAEMHLGKTIDVCIRANSNRIEAVVSLDECGQVLCKVMVPCFAIAPGQACVMYSGSRVLGGGWIKLLEKS</sequence>
<comment type="caution">
    <text evidence="12">The sequence shown here is derived from an EMBL/GenBank/DDBJ whole genome shotgun (WGS) entry which is preliminary data.</text>
</comment>
<keyword evidence="6 9" id="KW-0694">RNA-binding</keyword>
<accession>A0ABM9N813</accession>
<dbReference type="InterPro" id="IPR046885">
    <property type="entry name" value="MnmA-like_C"/>
</dbReference>
<dbReference type="CDD" id="cd01998">
    <property type="entry name" value="MnmA_TRMU-like"/>
    <property type="match status" value="1"/>
</dbReference>
<dbReference type="Gene3D" id="2.40.30.10">
    <property type="entry name" value="Translation factors"/>
    <property type="match status" value="1"/>
</dbReference>
<dbReference type="Pfam" id="PF20258">
    <property type="entry name" value="tRNA_Me_trans_C"/>
    <property type="match status" value="1"/>
</dbReference>
<dbReference type="InterPro" id="IPR046884">
    <property type="entry name" value="MnmA-like_central"/>
</dbReference>
<evidence type="ECO:0000256" key="4">
    <source>
        <dbReference type="ARBA" id="ARBA00022741"/>
    </source>
</evidence>
<comment type="catalytic activity">
    <reaction evidence="8 9">
        <text>S-sulfanyl-L-cysteinyl-[protein] + uridine(34) in tRNA + AH2 + ATP = 2-thiouridine(34) in tRNA + L-cysteinyl-[protein] + A + AMP + diphosphate + H(+)</text>
        <dbReference type="Rhea" id="RHEA:47032"/>
        <dbReference type="Rhea" id="RHEA-COMP:10131"/>
        <dbReference type="Rhea" id="RHEA-COMP:11726"/>
        <dbReference type="Rhea" id="RHEA-COMP:11727"/>
        <dbReference type="Rhea" id="RHEA-COMP:11728"/>
        <dbReference type="ChEBI" id="CHEBI:13193"/>
        <dbReference type="ChEBI" id="CHEBI:15378"/>
        <dbReference type="ChEBI" id="CHEBI:17499"/>
        <dbReference type="ChEBI" id="CHEBI:29950"/>
        <dbReference type="ChEBI" id="CHEBI:30616"/>
        <dbReference type="ChEBI" id="CHEBI:33019"/>
        <dbReference type="ChEBI" id="CHEBI:61963"/>
        <dbReference type="ChEBI" id="CHEBI:65315"/>
        <dbReference type="ChEBI" id="CHEBI:87170"/>
        <dbReference type="ChEBI" id="CHEBI:456215"/>
        <dbReference type="EC" id="2.8.1.13"/>
    </reaction>
</comment>
<proteinExistence type="inferred from homology"/>
<keyword evidence="2 9" id="KW-0808">Transferase</keyword>
<dbReference type="Pfam" id="PF20259">
    <property type="entry name" value="tRNA_Me_trans_M"/>
    <property type="match status" value="1"/>
</dbReference>
<comment type="subcellular location">
    <subcellularLocation>
        <location evidence="9">Cytoplasm</location>
    </subcellularLocation>
</comment>
<feature type="domain" description="tRNA-specific 2-thiouridylase MnmA-like central" evidence="11">
    <location>
        <begin position="234"/>
        <end position="291"/>
    </location>
</feature>
<gene>
    <name evidence="9 12" type="primary">mnmA</name>
    <name evidence="12" type="ORF">CAXC1_260010</name>
</gene>
<comment type="similarity">
    <text evidence="9">Belongs to the MnmA/TRMU family.</text>
</comment>
<keyword evidence="5 9" id="KW-0067">ATP-binding</keyword>
<dbReference type="Gene3D" id="3.40.50.620">
    <property type="entry name" value="HUPs"/>
    <property type="match status" value="1"/>
</dbReference>
<evidence type="ECO:0000256" key="7">
    <source>
        <dbReference type="ARBA" id="ARBA00023157"/>
    </source>
</evidence>
<feature type="site" description="Interaction with tRNA" evidence="9">
    <location>
        <position position="146"/>
    </location>
</feature>
<feature type="region of interest" description="Interaction with tRNA" evidence="9">
    <location>
        <begin position="167"/>
        <end position="169"/>
    </location>
</feature>
<keyword evidence="4 9" id="KW-0547">Nucleotide-binding</keyword>
<keyword evidence="7" id="KW-1015">Disulfide bond</keyword>
<dbReference type="GO" id="GO:0103016">
    <property type="term" value="F:tRNA-uridine 2-sulfurtransferase activity"/>
    <property type="evidence" value="ECO:0007669"/>
    <property type="project" value="UniProtKB-EC"/>
</dbReference>
<dbReference type="EC" id="2.8.1.13" evidence="9"/>
<protein>
    <recommendedName>
        <fullName evidence="9">tRNA-specific 2-thiouridylase MnmA</fullName>
        <ecNumber evidence="9">2.8.1.13</ecNumber>
    </recommendedName>
</protein>
<evidence type="ECO:0000313" key="13">
    <source>
        <dbReference type="Proteomes" id="UP001314181"/>
    </source>
</evidence>
<evidence type="ECO:0000256" key="6">
    <source>
        <dbReference type="ARBA" id="ARBA00022884"/>
    </source>
</evidence>
<dbReference type="Proteomes" id="UP001314181">
    <property type="component" value="Unassembled WGS sequence"/>
</dbReference>
<dbReference type="RefSeq" id="WP_338363909.1">
    <property type="nucleotide sequence ID" value="NZ_CAWVOK010000018.1"/>
</dbReference>
<dbReference type="Gene3D" id="2.30.30.280">
    <property type="entry name" value="Adenine nucleotide alpha hydrolases-like domains"/>
    <property type="match status" value="1"/>
</dbReference>
<dbReference type="PANTHER" id="PTHR11933:SF5">
    <property type="entry name" value="MITOCHONDRIAL TRNA-SPECIFIC 2-THIOURIDYLASE 1"/>
    <property type="match status" value="1"/>
</dbReference>
<evidence type="ECO:0000256" key="5">
    <source>
        <dbReference type="ARBA" id="ARBA00022840"/>
    </source>
</evidence>
<dbReference type="InterPro" id="IPR004506">
    <property type="entry name" value="MnmA-like"/>
</dbReference>
<evidence type="ECO:0000259" key="10">
    <source>
        <dbReference type="Pfam" id="PF20258"/>
    </source>
</evidence>
<dbReference type="EMBL" id="CAWVOK010000018">
    <property type="protein sequence ID" value="CAK8162899.1"/>
    <property type="molecule type" value="Genomic_DNA"/>
</dbReference>
<feature type="binding site" evidence="9">
    <location>
        <begin position="25"/>
        <end position="32"/>
    </location>
    <ligand>
        <name>ATP</name>
        <dbReference type="ChEBI" id="CHEBI:30616"/>
    </ligand>
</feature>
<feature type="binding site" evidence="9">
    <location>
        <position position="145"/>
    </location>
    <ligand>
        <name>ATP</name>
        <dbReference type="ChEBI" id="CHEBI:30616"/>
    </ligand>
</feature>
<feature type="active site" description="Nucleophile" evidence="9">
    <location>
        <position position="121"/>
    </location>
</feature>
<dbReference type="PANTHER" id="PTHR11933">
    <property type="entry name" value="TRNA 5-METHYLAMINOMETHYL-2-THIOURIDYLATE -METHYLTRANSFERASE"/>
    <property type="match status" value="1"/>
</dbReference>
<keyword evidence="9" id="KW-0963">Cytoplasm</keyword>
<comment type="function">
    <text evidence="9">Catalyzes the 2-thiolation of uridine at the wobble position (U34) of tRNA, leading to the formation of s(2)U34.</text>
</comment>
<evidence type="ECO:0000259" key="11">
    <source>
        <dbReference type="Pfam" id="PF20259"/>
    </source>
</evidence>
<evidence type="ECO:0000256" key="1">
    <source>
        <dbReference type="ARBA" id="ARBA00022555"/>
    </source>
</evidence>
<name>A0ABM9N813_9RICK</name>
<evidence type="ECO:0000256" key="3">
    <source>
        <dbReference type="ARBA" id="ARBA00022694"/>
    </source>
</evidence>
<dbReference type="HAMAP" id="MF_00144">
    <property type="entry name" value="tRNA_thiouridyl_MnmA"/>
    <property type="match status" value="1"/>
</dbReference>
<keyword evidence="13" id="KW-1185">Reference proteome</keyword>
<reference evidence="12 13" key="1">
    <citation type="submission" date="2024-01" db="EMBL/GenBank/DDBJ databases">
        <authorList>
            <person name="Kunselman E."/>
        </authorList>
    </citation>
    <scope>NUCLEOTIDE SEQUENCE [LARGE SCALE GENOMIC DNA]</scope>
    <source>
        <strain evidence="12">2 abalone samples</strain>
    </source>
</reference>
<dbReference type="InterPro" id="IPR023382">
    <property type="entry name" value="MnmA-like_central_sf"/>
</dbReference>
<comment type="caution">
    <text evidence="9">Lacks conserved residue(s) required for the propagation of feature annotation.</text>
</comment>
<evidence type="ECO:0000313" key="12">
    <source>
        <dbReference type="EMBL" id="CAK8162899.1"/>
    </source>
</evidence>
<dbReference type="SUPFAM" id="SSF52402">
    <property type="entry name" value="Adenine nucleotide alpha hydrolases-like"/>
    <property type="match status" value="1"/>
</dbReference>
<dbReference type="Pfam" id="PF03054">
    <property type="entry name" value="tRNA_Me_trans"/>
    <property type="match status" value="1"/>
</dbReference>
<feature type="active site" description="Cysteine persulfide intermediate" evidence="9">
    <location>
        <position position="217"/>
    </location>
</feature>